<dbReference type="Gene3D" id="3.30.420.40">
    <property type="match status" value="1"/>
</dbReference>
<feature type="transmembrane region" description="Helical" evidence="6">
    <location>
        <begin position="497"/>
        <end position="515"/>
    </location>
</feature>
<dbReference type="PANTHER" id="PTHR11782:SF3">
    <property type="entry name" value="APYRASE 6-RELATED"/>
    <property type="match status" value="1"/>
</dbReference>
<dbReference type="OMA" id="GNAISDM"/>
<keyword evidence="2 5" id="KW-0378">Hydrolase</keyword>
<feature type="active site" description="Proton acceptor" evidence="3">
    <location>
        <position position="199"/>
    </location>
</feature>
<dbReference type="EnsemblPlants" id="Kaladp0043s0141.1.v1.1">
    <property type="protein sequence ID" value="Kaladp0043s0141.1.v1.1"/>
    <property type="gene ID" value="Kaladp0043s0141.v1.1"/>
</dbReference>
<keyword evidence="8" id="KW-1185">Reference proteome</keyword>
<dbReference type="GO" id="GO:0005524">
    <property type="term" value="F:ATP binding"/>
    <property type="evidence" value="ECO:0007669"/>
    <property type="project" value="UniProtKB-KW"/>
</dbReference>
<evidence type="ECO:0000256" key="4">
    <source>
        <dbReference type="PIRSR" id="PIRSR600407-2"/>
    </source>
</evidence>
<name>A0A7N0TSL9_KALFE</name>
<evidence type="ECO:0000256" key="5">
    <source>
        <dbReference type="RuleBase" id="RU003833"/>
    </source>
</evidence>
<dbReference type="Gene3D" id="3.30.420.150">
    <property type="entry name" value="Exopolyphosphatase. Domain 2"/>
    <property type="match status" value="1"/>
</dbReference>
<dbReference type="AlphaFoldDB" id="A0A7N0TSL9"/>
<dbReference type="Proteomes" id="UP000594263">
    <property type="component" value="Unplaced"/>
</dbReference>
<protein>
    <recommendedName>
        <fullName evidence="9">Apyrase</fullName>
    </recommendedName>
</protein>
<feature type="transmembrane region" description="Helical" evidence="6">
    <location>
        <begin position="42"/>
        <end position="62"/>
    </location>
</feature>
<reference evidence="7" key="1">
    <citation type="submission" date="2021-01" db="UniProtKB">
        <authorList>
            <consortium name="EnsemblPlants"/>
        </authorList>
    </citation>
    <scope>IDENTIFICATION</scope>
</reference>
<keyword evidence="4" id="KW-0067">ATP-binding</keyword>
<dbReference type="Pfam" id="PF01150">
    <property type="entry name" value="GDA1_CD39"/>
    <property type="match status" value="1"/>
</dbReference>
<dbReference type="GO" id="GO:0017110">
    <property type="term" value="F:nucleoside diphosphate phosphatase activity"/>
    <property type="evidence" value="ECO:0007669"/>
    <property type="project" value="TreeGrafter"/>
</dbReference>
<dbReference type="PANTHER" id="PTHR11782">
    <property type="entry name" value="ADENOSINE/GUANOSINE DIPHOSPHATASE"/>
    <property type="match status" value="1"/>
</dbReference>
<proteinExistence type="inferred from homology"/>
<dbReference type="GO" id="GO:0016020">
    <property type="term" value="C:membrane"/>
    <property type="evidence" value="ECO:0007669"/>
    <property type="project" value="TreeGrafter"/>
</dbReference>
<sequence>MRRRTAEPPAPSPSMDSAAKLHLRPSATAVSKLPRSIRNPRLAVIAIAALLLTLAASAYLIITERAERAGSVTKFRIVIDGGSTGTRIHVLRYEVVGGEAVLDFKRGLSSLRVNPGLSSYAEAPGGAGESLAELIEFGKGRVPRGSWARTEIRLMATAGMRLLDGKVQEEILESCREVLRGSGFMFKDDWASVISGSDEGKYAWVAANHALGSLGGDPLRTTGIIELGGASAQVTFVAREPVPSEFSHSLQYGNYSYNLYSHSFLHFGQNVAHDSLREALISGDLNSVNESTQMDTNTMIDPCAPKGHSHEPVLSSHAPGSLAVQKTPANSLRGEGDFSQCRSAALALLKKGNDQCSYQHCQIGSAFVPKLHGRFLATENFFFTSKFFRLSPKAKLSDLMRAGEQYCREDWSVLKKKYHPHDDDDLLRYCFSSAYIVALLNDSLGISLNDERISFTNQVRGAPLDWALGAFILQSSADLEENRPNLTGNIVRDDSPTLLALIVIFLFLLFMAWTVSKWKKPQLKTIYDLEKGRYIVTRVGK</sequence>
<keyword evidence="6" id="KW-0812">Transmembrane</keyword>
<keyword evidence="4" id="KW-0547">Nucleotide-binding</keyword>
<dbReference type="Gramene" id="Kaladp0043s0141.1.v1.1">
    <property type="protein sequence ID" value="Kaladp0043s0141.1.v1.1"/>
    <property type="gene ID" value="Kaladp0043s0141.v1.1"/>
</dbReference>
<dbReference type="InterPro" id="IPR000407">
    <property type="entry name" value="GDA1_CD39_NTPase"/>
</dbReference>
<evidence type="ECO:0000313" key="7">
    <source>
        <dbReference type="EnsemblPlants" id="Kaladp0043s0141.1.v1.1"/>
    </source>
</evidence>
<evidence type="ECO:0008006" key="9">
    <source>
        <dbReference type="Google" id="ProtNLM"/>
    </source>
</evidence>
<evidence type="ECO:0000256" key="2">
    <source>
        <dbReference type="ARBA" id="ARBA00022801"/>
    </source>
</evidence>
<comment type="similarity">
    <text evidence="1 5">Belongs to the GDA1/CD39 NTPase family.</text>
</comment>
<dbReference type="PROSITE" id="PS01238">
    <property type="entry name" value="GDA1_CD39_NTPASE"/>
    <property type="match status" value="1"/>
</dbReference>
<evidence type="ECO:0000313" key="8">
    <source>
        <dbReference type="Proteomes" id="UP000594263"/>
    </source>
</evidence>
<accession>A0A7N0TSL9</accession>
<evidence type="ECO:0000256" key="3">
    <source>
        <dbReference type="PIRSR" id="PIRSR600407-1"/>
    </source>
</evidence>
<evidence type="ECO:0000256" key="1">
    <source>
        <dbReference type="ARBA" id="ARBA00009283"/>
    </source>
</evidence>
<organism evidence="7 8">
    <name type="scientific">Kalanchoe fedtschenkoi</name>
    <name type="common">Lavender scallops</name>
    <name type="synonym">South American air plant</name>
    <dbReference type="NCBI Taxonomy" id="63787"/>
    <lineage>
        <taxon>Eukaryota</taxon>
        <taxon>Viridiplantae</taxon>
        <taxon>Streptophyta</taxon>
        <taxon>Embryophyta</taxon>
        <taxon>Tracheophyta</taxon>
        <taxon>Spermatophyta</taxon>
        <taxon>Magnoliopsida</taxon>
        <taxon>eudicotyledons</taxon>
        <taxon>Gunneridae</taxon>
        <taxon>Pentapetalae</taxon>
        <taxon>Saxifragales</taxon>
        <taxon>Crassulaceae</taxon>
        <taxon>Kalanchoe</taxon>
    </lineage>
</organism>
<keyword evidence="6" id="KW-1133">Transmembrane helix</keyword>
<evidence type="ECO:0000256" key="6">
    <source>
        <dbReference type="SAM" id="Phobius"/>
    </source>
</evidence>
<dbReference type="GO" id="GO:0009134">
    <property type="term" value="P:nucleoside diphosphate catabolic process"/>
    <property type="evidence" value="ECO:0007669"/>
    <property type="project" value="TreeGrafter"/>
</dbReference>
<keyword evidence="6" id="KW-0472">Membrane</keyword>
<feature type="binding site" evidence="4">
    <location>
        <begin position="229"/>
        <end position="233"/>
    </location>
    <ligand>
        <name>ATP</name>
        <dbReference type="ChEBI" id="CHEBI:30616"/>
    </ligand>
</feature>